<proteinExistence type="predicted"/>
<evidence type="ECO:0000256" key="1">
    <source>
        <dbReference type="SAM" id="MobiDB-lite"/>
    </source>
</evidence>
<gene>
    <name evidence="2" type="ORF">FN846DRAFT_910890</name>
</gene>
<dbReference type="AlphaFoldDB" id="A0A5J5EKP5"/>
<sequence>MMEESHDNNVSGPSANIVPAKKPAGAEVGELSAHQEDIVVTYQASDSGVNANVDMSTTLKEPATTKHTASRPAENSVQVATKRHRLNGMPRRKAAGAKAEIDLNAKEPSNSFRLKFRDQVQGNDLLFLVVRGGIGCVIQKQRCCAGFRWSTFAEITESRYSTK</sequence>
<dbReference type="EMBL" id="VXIS01000221">
    <property type="protein sequence ID" value="KAA8896225.1"/>
    <property type="molecule type" value="Genomic_DNA"/>
</dbReference>
<feature type="region of interest" description="Disordered" evidence="1">
    <location>
        <begin position="1"/>
        <end position="20"/>
    </location>
</feature>
<reference evidence="2 3" key="1">
    <citation type="submission" date="2019-09" db="EMBL/GenBank/DDBJ databases">
        <title>Draft genome of the ectomycorrhizal ascomycete Sphaerosporella brunnea.</title>
        <authorList>
            <consortium name="DOE Joint Genome Institute"/>
            <person name="Benucci G.M."/>
            <person name="Marozzi G."/>
            <person name="Antonielli L."/>
            <person name="Sanchez S."/>
            <person name="Marco P."/>
            <person name="Wang X."/>
            <person name="Falini L.B."/>
            <person name="Barry K."/>
            <person name="Haridas S."/>
            <person name="Lipzen A."/>
            <person name="Labutti K."/>
            <person name="Grigoriev I.V."/>
            <person name="Murat C."/>
            <person name="Martin F."/>
            <person name="Albertini E."/>
            <person name="Donnini D."/>
            <person name="Bonito G."/>
        </authorList>
    </citation>
    <scope>NUCLEOTIDE SEQUENCE [LARGE SCALE GENOMIC DNA]</scope>
    <source>
        <strain evidence="2 3">Sb_GMNB300</strain>
    </source>
</reference>
<evidence type="ECO:0000313" key="2">
    <source>
        <dbReference type="EMBL" id="KAA8896225.1"/>
    </source>
</evidence>
<comment type="caution">
    <text evidence="2">The sequence shown here is derived from an EMBL/GenBank/DDBJ whole genome shotgun (WGS) entry which is preliminary data.</text>
</comment>
<evidence type="ECO:0000313" key="3">
    <source>
        <dbReference type="Proteomes" id="UP000326924"/>
    </source>
</evidence>
<accession>A0A5J5EKP5</accession>
<dbReference type="Proteomes" id="UP000326924">
    <property type="component" value="Unassembled WGS sequence"/>
</dbReference>
<dbReference type="InParanoid" id="A0A5J5EKP5"/>
<protein>
    <submittedName>
        <fullName evidence="2">Uncharacterized protein</fullName>
    </submittedName>
</protein>
<keyword evidence="3" id="KW-1185">Reference proteome</keyword>
<name>A0A5J5EKP5_9PEZI</name>
<organism evidence="2 3">
    <name type="scientific">Sphaerosporella brunnea</name>
    <dbReference type="NCBI Taxonomy" id="1250544"/>
    <lineage>
        <taxon>Eukaryota</taxon>
        <taxon>Fungi</taxon>
        <taxon>Dikarya</taxon>
        <taxon>Ascomycota</taxon>
        <taxon>Pezizomycotina</taxon>
        <taxon>Pezizomycetes</taxon>
        <taxon>Pezizales</taxon>
        <taxon>Pyronemataceae</taxon>
        <taxon>Sphaerosporella</taxon>
    </lineage>
</organism>